<keyword evidence="3" id="KW-1185">Reference proteome</keyword>
<dbReference type="RefSeq" id="WP_075975841.1">
    <property type="nucleotide sequence ID" value="NZ_MKQR01000016.1"/>
</dbReference>
<dbReference type="STRING" id="1193682.BJP25_22005"/>
<protein>
    <recommendedName>
        <fullName evidence="4">DUF5709 domain-containing protein</fullName>
    </recommendedName>
</protein>
<feature type="compositionally biased region" description="Basic and acidic residues" evidence="1">
    <location>
        <begin position="135"/>
        <end position="148"/>
    </location>
</feature>
<feature type="compositionally biased region" description="Basic and acidic residues" evidence="1">
    <location>
        <begin position="30"/>
        <end position="59"/>
    </location>
</feature>
<feature type="compositionally biased region" description="Acidic residues" evidence="1">
    <location>
        <begin position="1"/>
        <end position="16"/>
    </location>
</feature>
<dbReference type="EMBL" id="MKQR01000016">
    <property type="protein sequence ID" value="OLR92699.1"/>
    <property type="molecule type" value="Genomic_DNA"/>
</dbReference>
<evidence type="ECO:0000313" key="3">
    <source>
        <dbReference type="Proteomes" id="UP000186040"/>
    </source>
</evidence>
<accession>A0A1Q9LL40</accession>
<dbReference type="Proteomes" id="UP000186040">
    <property type="component" value="Unassembled WGS sequence"/>
</dbReference>
<proteinExistence type="predicted"/>
<evidence type="ECO:0000313" key="2">
    <source>
        <dbReference type="EMBL" id="OLR92699.1"/>
    </source>
</evidence>
<evidence type="ECO:0008006" key="4">
    <source>
        <dbReference type="Google" id="ProtNLM"/>
    </source>
</evidence>
<comment type="caution">
    <text evidence="2">The sequence shown here is derived from an EMBL/GenBank/DDBJ whole genome shotgun (WGS) entry which is preliminary data.</text>
</comment>
<feature type="region of interest" description="Disordered" evidence="1">
    <location>
        <begin position="1"/>
        <end position="148"/>
    </location>
</feature>
<gene>
    <name evidence="2" type="ORF">BJP25_22005</name>
</gene>
<organism evidence="2 3">
    <name type="scientific">Actinokineospora bangkokensis</name>
    <dbReference type="NCBI Taxonomy" id="1193682"/>
    <lineage>
        <taxon>Bacteria</taxon>
        <taxon>Bacillati</taxon>
        <taxon>Actinomycetota</taxon>
        <taxon>Actinomycetes</taxon>
        <taxon>Pseudonocardiales</taxon>
        <taxon>Pseudonocardiaceae</taxon>
        <taxon>Actinokineospora</taxon>
    </lineage>
</organism>
<name>A0A1Q9LL40_9PSEU</name>
<evidence type="ECO:0000256" key="1">
    <source>
        <dbReference type="SAM" id="MobiDB-lite"/>
    </source>
</evidence>
<sequence length="148" mass="16174">MSTDSDEVSQQEGLDEDNLRVDPLEAGVEPPERWAESDRFGTTLREQREGQDMDERLAAEEPDVPLSTRPGAETPLSQLSDRIDEPTDDVDQVAPPEQTDEVLSEAAGRGQSADEAGGSVAEVVREEVPLDEDAGDRAVDSDVREELR</sequence>
<reference evidence="2 3" key="1">
    <citation type="submission" date="2016-10" db="EMBL/GenBank/DDBJ databases">
        <title>The Draft Genome Sequence of Actinokineospora bangkokensis 44EHWT reveals the biosynthetic pathway of antifungal compounds Thailandins with unusual extender unit butylmalonyl-CoA.</title>
        <authorList>
            <person name="Greule A."/>
            <person name="Intra B."/>
            <person name="Flemming S."/>
            <person name="Rommel M.G."/>
            <person name="Panbangred W."/>
            <person name="Bechthold A."/>
        </authorList>
    </citation>
    <scope>NUCLEOTIDE SEQUENCE [LARGE SCALE GENOMIC DNA]</scope>
    <source>
        <strain evidence="2 3">44EHW</strain>
    </source>
</reference>
<dbReference type="AlphaFoldDB" id="A0A1Q9LL40"/>